<evidence type="ECO:0000313" key="5">
    <source>
        <dbReference type="EMBL" id="KAH0567649.1"/>
    </source>
</evidence>
<gene>
    <name evidence="5" type="ORF">KQX54_011314</name>
</gene>
<sequence>MGSEKDLSLLKLSDEQSKCANTQTYKAFIYDITLKILFDGECVKSFYDVNEASMATIIGQIIHKYKKWGIAGEIIMIDLIKHAEKLTPKRETTLTANKPFPPLKWETTIHVKGYYYRKEVIGELPIVYDCLSYIGFMEPEKSEIVPEPKHYSMVLSYTATFFLSPALHVAKPYYQANRFVNKNKLNSDIDFSKFCDAIIESDVTEIKLNGTKMMSSKDPKWRMLVSAVHKGNIRRVKDLIESYGLNNIPTCCDGYILLRDSLQYNHPEVAKLLLEKEAKVESKSKKLSNTPLHFAVINGDLEVVNLLLDKGACIVAKNGDGRAPLHHAVEKQDIPMIKLLLERKAFINTRDDFGLSPLCIAAEKGNYEIVDLLLTNGAFPNFLHNIQYGEVDTPLHLAVDSGRKDIAELLVSRGAKTDVRETNGWTPLHIAVQKNNEEIAEILLTYGADPNVDCNSADYGGYTPLHFACDLGNEGMIQVLLNDSRTNVNALTKKNQSALDFAISKGFQNIIIKLLDRGSNIFIQGSVRKTILDLAVEKGWEKIVDHIIKHCVDCNNGSSIYSTADENSDAKLKKKLKIKLGYTFKEILDRMVFHLIYIAADKNYWSMCDNFLKYTIAINKISNLVTSHGFTLLHKSVINKQEKIVERLIKYGANVQGKDEHGKSPLSIAIDNDSGQLTALLLVHLQLDVAFNTEVLNEAVRKGSINVIKTLIEQHDANVDANDVYGRTALHYTVINENGGCTDPSPEDDEKKAEIAALILYHGADVNAKTPEGETTLHFAALKGYSKVLNVLLQNHADKNCTEESNFTPLHTATENGHADIVEILSRSGADLDVQDVDGRTALHIAVDEGYKEIVQILLKYGAFVNILNNLNETPLQCAEKRIHVNNGVNVHGEIADLLRERVKIKTEVESDVESDVATDVEDNEHPSTKMEY</sequence>
<keyword evidence="2 3" id="KW-0040">ANK repeat</keyword>
<name>A0AAV7IS31_COTGL</name>
<feature type="compositionally biased region" description="Basic and acidic residues" evidence="4">
    <location>
        <begin position="924"/>
        <end position="933"/>
    </location>
</feature>
<feature type="compositionally biased region" description="Acidic residues" evidence="4">
    <location>
        <begin position="913"/>
        <end position="923"/>
    </location>
</feature>
<dbReference type="InterPro" id="IPR002110">
    <property type="entry name" value="Ankyrin_rpt"/>
</dbReference>
<dbReference type="InterPro" id="IPR036770">
    <property type="entry name" value="Ankyrin_rpt-contain_sf"/>
</dbReference>
<dbReference type="SUPFAM" id="SSF48403">
    <property type="entry name" value="Ankyrin repeat"/>
    <property type="match status" value="2"/>
</dbReference>
<keyword evidence="6" id="KW-1185">Reference proteome</keyword>
<dbReference type="PANTHER" id="PTHR24198:SF165">
    <property type="entry name" value="ANKYRIN REPEAT-CONTAINING PROTEIN-RELATED"/>
    <property type="match status" value="1"/>
</dbReference>
<dbReference type="Proteomes" id="UP000826195">
    <property type="component" value="Unassembled WGS sequence"/>
</dbReference>
<feature type="repeat" description="ANK" evidence="3">
    <location>
        <begin position="772"/>
        <end position="804"/>
    </location>
</feature>
<evidence type="ECO:0000256" key="3">
    <source>
        <dbReference type="PROSITE-ProRule" id="PRU00023"/>
    </source>
</evidence>
<dbReference type="AlphaFoldDB" id="A0AAV7IS31"/>
<dbReference type="Pfam" id="PF12796">
    <property type="entry name" value="Ank_2"/>
    <property type="match status" value="5"/>
</dbReference>
<dbReference type="PROSITE" id="PS50088">
    <property type="entry name" value="ANK_REPEAT"/>
    <property type="match status" value="10"/>
</dbReference>
<feature type="repeat" description="ANK" evidence="3">
    <location>
        <begin position="460"/>
        <end position="482"/>
    </location>
</feature>
<dbReference type="SMART" id="SM00248">
    <property type="entry name" value="ANK"/>
    <property type="match status" value="17"/>
</dbReference>
<keyword evidence="1" id="KW-0677">Repeat</keyword>
<evidence type="ECO:0000256" key="1">
    <source>
        <dbReference type="ARBA" id="ARBA00022737"/>
    </source>
</evidence>
<evidence type="ECO:0000313" key="6">
    <source>
        <dbReference type="Proteomes" id="UP000826195"/>
    </source>
</evidence>
<feature type="repeat" description="ANK" evidence="3">
    <location>
        <begin position="805"/>
        <end position="837"/>
    </location>
</feature>
<feature type="repeat" description="ANK" evidence="3">
    <location>
        <begin position="838"/>
        <end position="870"/>
    </location>
</feature>
<comment type="caution">
    <text evidence="5">The sequence shown here is derived from an EMBL/GenBank/DDBJ whole genome shotgun (WGS) entry which is preliminary data.</text>
</comment>
<protein>
    <submittedName>
        <fullName evidence="5">Uncharacterized protein</fullName>
    </submittedName>
</protein>
<feature type="repeat" description="ANK" evidence="3">
    <location>
        <begin position="320"/>
        <end position="352"/>
    </location>
</feature>
<dbReference type="Pfam" id="PF00023">
    <property type="entry name" value="Ank"/>
    <property type="match status" value="2"/>
</dbReference>
<feature type="repeat" description="ANK" evidence="3">
    <location>
        <begin position="287"/>
        <end position="319"/>
    </location>
</feature>
<evidence type="ECO:0000256" key="2">
    <source>
        <dbReference type="ARBA" id="ARBA00023043"/>
    </source>
</evidence>
<dbReference type="EMBL" id="JAHXZJ010000001">
    <property type="protein sequence ID" value="KAH0567649.1"/>
    <property type="molecule type" value="Genomic_DNA"/>
</dbReference>
<proteinExistence type="predicted"/>
<dbReference type="PROSITE" id="PS50297">
    <property type="entry name" value="ANK_REP_REGION"/>
    <property type="match status" value="10"/>
</dbReference>
<feature type="repeat" description="ANK" evidence="3">
    <location>
        <begin position="353"/>
        <end position="385"/>
    </location>
</feature>
<feature type="repeat" description="ANK" evidence="3">
    <location>
        <begin position="390"/>
        <end position="422"/>
    </location>
</feature>
<dbReference type="PRINTS" id="PR01415">
    <property type="entry name" value="ANKYRIN"/>
</dbReference>
<accession>A0AAV7IS31</accession>
<feature type="region of interest" description="Disordered" evidence="4">
    <location>
        <begin position="913"/>
        <end position="933"/>
    </location>
</feature>
<evidence type="ECO:0000256" key="4">
    <source>
        <dbReference type="SAM" id="MobiDB-lite"/>
    </source>
</evidence>
<feature type="repeat" description="ANK" evidence="3">
    <location>
        <begin position="628"/>
        <end position="660"/>
    </location>
</feature>
<dbReference type="Gene3D" id="1.25.40.20">
    <property type="entry name" value="Ankyrin repeat-containing domain"/>
    <property type="match status" value="5"/>
</dbReference>
<feature type="repeat" description="ANK" evidence="3">
    <location>
        <begin position="423"/>
        <end position="455"/>
    </location>
</feature>
<organism evidence="5 6">
    <name type="scientific">Cotesia glomerata</name>
    <name type="common">Lepidopteran parasitic wasp</name>
    <name type="synonym">Apanteles glomeratus</name>
    <dbReference type="NCBI Taxonomy" id="32391"/>
    <lineage>
        <taxon>Eukaryota</taxon>
        <taxon>Metazoa</taxon>
        <taxon>Ecdysozoa</taxon>
        <taxon>Arthropoda</taxon>
        <taxon>Hexapoda</taxon>
        <taxon>Insecta</taxon>
        <taxon>Pterygota</taxon>
        <taxon>Neoptera</taxon>
        <taxon>Endopterygota</taxon>
        <taxon>Hymenoptera</taxon>
        <taxon>Apocrita</taxon>
        <taxon>Ichneumonoidea</taxon>
        <taxon>Braconidae</taxon>
        <taxon>Microgastrinae</taxon>
        <taxon>Cotesia</taxon>
    </lineage>
</organism>
<reference evidence="5 6" key="1">
    <citation type="journal article" date="2021" name="J. Hered.">
        <title>A chromosome-level genome assembly of the parasitoid wasp, Cotesia glomerata (Hymenoptera: Braconidae).</title>
        <authorList>
            <person name="Pinto B.J."/>
            <person name="Weis J.J."/>
            <person name="Gamble T."/>
            <person name="Ode P.J."/>
            <person name="Paul R."/>
            <person name="Zaspel J.M."/>
        </authorList>
    </citation>
    <scope>NUCLEOTIDE SEQUENCE [LARGE SCALE GENOMIC DNA]</scope>
    <source>
        <strain evidence="5">CgM1</strain>
    </source>
</reference>
<dbReference type="PANTHER" id="PTHR24198">
    <property type="entry name" value="ANKYRIN REPEAT AND PROTEIN KINASE DOMAIN-CONTAINING PROTEIN"/>
    <property type="match status" value="1"/>
</dbReference>